<comment type="similarity">
    <text evidence="1">Belongs to the ribosome association toxin RatA family.</text>
</comment>
<dbReference type="PANTHER" id="PTHR33824:SF7">
    <property type="entry name" value="POLYKETIDE CYCLASE_DEHYDRASE AND LIPID TRANSPORT SUPERFAMILY PROTEIN"/>
    <property type="match status" value="1"/>
</dbReference>
<dbReference type="RefSeq" id="WP_213494708.1">
    <property type="nucleotide sequence ID" value="NZ_CP074694.1"/>
</dbReference>
<sequence length="250" mass="27293">MATTMLNVAAKSVAGSDNQISQSLKSLPHLDHNVGETERWLSAAAAGYLLMHGFGKSGPGPFSILAGGFLLYRATTGNCPLSQAMGCASGESCSSQSVIPAGEGSRVDQSIQIRKPVAEVYRYWRKLENLPRFMSHLEQVKETDGLHSHWVAKAPFGMHVEWDAEIISDKPNETISWKSSQESDVDTAGSVRFRSLDNGNATEIQVSMKYNPPAGRLGTALAKWLGEDPSEQVRKDLESLKNLMETNRNN</sequence>
<feature type="domain" description="Coenzyme Q-binding protein COQ10 START" evidence="2">
    <location>
        <begin position="115"/>
        <end position="237"/>
    </location>
</feature>
<evidence type="ECO:0000313" key="4">
    <source>
        <dbReference type="EMBL" id="QVL30826.1"/>
    </source>
</evidence>
<dbReference type="InterPro" id="IPR005031">
    <property type="entry name" value="COQ10_START"/>
</dbReference>
<dbReference type="InterPro" id="IPR021309">
    <property type="entry name" value="YgaP-like_TM"/>
</dbReference>
<dbReference type="Pfam" id="PF11127">
    <property type="entry name" value="YgaP-like_TM"/>
    <property type="match status" value="1"/>
</dbReference>
<accession>A0A8E6B326</accession>
<feature type="domain" description="Inner membrane protein YgaP-like transmembrane" evidence="3">
    <location>
        <begin position="32"/>
        <end position="87"/>
    </location>
</feature>
<dbReference type="InterPro" id="IPR047137">
    <property type="entry name" value="ORF3"/>
</dbReference>
<keyword evidence="5" id="KW-1185">Reference proteome</keyword>
<dbReference type="EMBL" id="CP074694">
    <property type="protein sequence ID" value="QVL30826.1"/>
    <property type="molecule type" value="Genomic_DNA"/>
</dbReference>
<evidence type="ECO:0000256" key="1">
    <source>
        <dbReference type="ARBA" id="ARBA00008918"/>
    </source>
</evidence>
<dbReference type="Proteomes" id="UP000676194">
    <property type="component" value="Chromosome"/>
</dbReference>
<dbReference type="Pfam" id="PF03364">
    <property type="entry name" value="Polyketide_cyc"/>
    <property type="match status" value="1"/>
</dbReference>
<dbReference type="CDD" id="cd07817">
    <property type="entry name" value="SRPBCC_8"/>
    <property type="match status" value="1"/>
</dbReference>
<protein>
    <submittedName>
        <fullName evidence="4">DUF2892 domain-containing protein</fullName>
    </submittedName>
</protein>
<dbReference type="Gene3D" id="3.30.530.20">
    <property type="match status" value="1"/>
</dbReference>
<evidence type="ECO:0000313" key="5">
    <source>
        <dbReference type="Proteomes" id="UP000676194"/>
    </source>
</evidence>
<reference evidence="4" key="1">
    <citation type="submission" date="2021-05" db="EMBL/GenBank/DDBJ databases">
        <title>Complete genome sequence of the cellulolytic planctomycete Telmatocola sphagniphila SP2T and characterization of the first cellulase from planctomycetes.</title>
        <authorList>
            <person name="Rakitin A.L."/>
            <person name="Beletsky A.V."/>
            <person name="Naumoff D.G."/>
            <person name="Kulichevskaya I.S."/>
            <person name="Mardanov A.V."/>
            <person name="Ravin N.V."/>
            <person name="Dedysh S.N."/>
        </authorList>
    </citation>
    <scope>NUCLEOTIDE SEQUENCE</scope>
    <source>
        <strain evidence="4">SP2T</strain>
    </source>
</reference>
<evidence type="ECO:0000259" key="3">
    <source>
        <dbReference type="Pfam" id="PF11127"/>
    </source>
</evidence>
<proteinExistence type="inferred from homology"/>
<dbReference type="AlphaFoldDB" id="A0A8E6B326"/>
<evidence type="ECO:0000259" key="2">
    <source>
        <dbReference type="Pfam" id="PF03364"/>
    </source>
</evidence>
<gene>
    <name evidence="4" type="ORF">KIH39_18485</name>
</gene>
<dbReference type="InterPro" id="IPR023393">
    <property type="entry name" value="START-like_dom_sf"/>
</dbReference>
<dbReference type="KEGG" id="tsph:KIH39_18485"/>
<name>A0A8E6B326_9BACT</name>
<dbReference type="PANTHER" id="PTHR33824">
    <property type="entry name" value="POLYKETIDE CYCLASE/DEHYDRASE AND LIPID TRANSPORT SUPERFAMILY PROTEIN"/>
    <property type="match status" value="1"/>
</dbReference>
<dbReference type="SUPFAM" id="SSF55961">
    <property type="entry name" value="Bet v1-like"/>
    <property type="match status" value="1"/>
</dbReference>
<organism evidence="4 5">
    <name type="scientific">Telmatocola sphagniphila</name>
    <dbReference type="NCBI Taxonomy" id="1123043"/>
    <lineage>
        <taxon>Bacteria</taxon>
        <taxon>Pseudomonadati</taxon>
        <taxon>Planctomycetota</taxon>
        <taxon>Planctomycetia</taxon>
        <taxon>Gemmatales</taxon>
        <taxon>Gemmataceae</taxon>
    </lineage>
</organism>